<gene>
    <name evidence="1" type="ORF">PXEA_LOCUS31033</name>
</gene>
<evidence type="ECO:0000313" key="1">
    <source>
        <dbReference type="EMBL" id="VEL37593.1"/>
    </source>
</evidence>
<dbReference type="EMBL" id="CAAALY010255449">
    <property type="protein sequence ID" value="VEL37593.1"/>
    <property type="molecule type" value="Genomic_DNA"/>
</dbReference>
<dbReference type="Proteomes" id="UP000784294">
    <property type="component" value="Unassembled WGS sequence"/>
</dbReference>
<sequence>MLTRILGRKCRSNLPLSVGNLFHPDSIEVSLLFISCLPRSCLAVPKWFTLVLPTWSCSQGVFMIIIHQKASALELS</sequence>
<keyword evidence="2" id="KW-1185">Reference proteome</keyword>
<organism evidence="1 2">
    <name type="scientific">Protopolystoma xenopodis</name>
    <dbReference type="NCBI Taxonomy" id="117903"/>
    <lineage>
        <taxon>Eukaryota</taxon>
        <taxon>Metazoa</taxon>
        <taxon>Spiralia</taxon>
        <taxon>Lophotrochozoa</taxon>
        <taxon>Platyhelminthes</taxon>
        <taxon>Monogenea</taxon>
        <taxon>Polyopisthocotylea</taxon>
        <taxon>Polystomatidea</taxon>
        <taxon>Polystomatidae</taxon>
        <taxon>Protopolystoma</taxon>
    </lineage>
</organism>
<proteinExistence type="predicted"/>
<comment type="caution">
    <text evidence="1">The sequence shown here is derived from an EMBL/GenBank/DDBJ whole genome shotgun (WGS) entry which is preliminary data.</text>
</comment>
<dbReference type="AlphaFoldDB" id="A0A3S5B9E5"/>
<protein>
    <submittedName>
        <fullName evidence="1">Uncharacterized protein</fullName>
    </submittedName>
</protein>
<name>A0A3S5B9E5_9PLAT</name>
<evidence type="ECO:0000313" key="2">
    <source>
        <dbReference type="Proteomes" id="UP000784294"/>
    </source>
</evidence>
<reference evidence="1" key="1">
    <citation type="submission" date="2018-11" db="EMBL/GenBank/DDBJ databases">
        <authorList>
            <consortium name="Pathogen Informatics"/>
        </authorList>
    </citation>
    <scope>NUCLEOTIDE SEQUENCE</scope>
</reference>
<accession>A0A3S5B9E5</accession>